<dbReference type="Proteomes" id="UP001298593">
    <property type="component" value="Unassembled WGS sequence"/>
</dbReference>
<accession>A0ABU5XWG7</accession>
<feature type="transmembrane region" description="Helical" evidence="2">
    <location>
        <begin position="16"/>
        <end position="37"/>
    </location>
</feature>
<keyword evidence="2" id="KW-0472">Membrane</keyword>
<evidence type="ECO:0000259" key="3">
    <source>
        <dbReference type="Pfam" id="PF02470"/>
    </source>
</evidence>
<evidence type="ECO:0000256" key="1">
    <source>
        <dbReference type="SAM" id="MobiDB-lite"/>
    </source>
</evidence>
<feature type="region of interest" description="Disordered" evidence="1">
    <location>
        <begin position="367"/>
        <end position="452"/>
    </location>
</feature>
<name>A0ABU5XWG7_9MYCO</name>
<reference evidence="5 6" key="1">
    <citation type="submission" date="2023-12" db="EMBL/GenBank/DDBJ databases">
        <title>Description of new species of Mycobacterium terrae complex isolated from sewage at the Sao Paulo Zoological Park Foundation in Brazil.</title>
        <authorList>
            <person name="Romagnoli C.L."/>
            <person name="Conceicao E.C."/>
            <person name="Machado E."/>
            <person name="Barreto L.B.P.F."/>
            <person name="Sharma A."/>
            <person name="Silva N.M."/>
            <person name="Marques L.E."/>
            <person name="Juliana M.A."/>
            <person name="Lourenco M.C.S."/>
            <person name="Digiampietri L.A."/>
            <person name="Suffys P.N."/>
            <person name="Viana-Niero C."/>
        </authorList>
    </citation>
    <scope>NUCLEOTIDE SEQUENCE [LARGE SCALE GENOMIC DNA]</scope>
    <source>
        <strain evidence="5 6">MYC340</strain>
    </source>
</reference>
<evidence type="ECO:0000256" key="2">
    <source>
        <dbReference type="SAM" id="Phobius"/>
    </source>
</evidence>
<dbReference type="Pfam" id="PF02470">
    <property type="entry name" value="MlaD"/>
    <property type="match status" value="1"/>
</dbReference>
<proteinExistence type="predicted"/>
<dbReference type="PANTHER" id="PTHR33371">
    <property type="entry name" value="INTERMEMBRANE PHOSPHOLIPID TRANSPORT SYSTEM BINDING PROTEIN MLAD-RELATED"/>
    <property type="match status" value="1"/>
</dbReference>
<keyword evidence="2" id="KW-1133">Transmembrane helix</keyword>
<feature type="domain" description="Mammalian cell entry C-terminal" evidence="4">
    <location>
        <begin position="131"/>
        <end position="354"/>
    </location>
</feature>
<protein>
    <submittedName>
        <fullName evidence="5">MCE family protein</fullName>
    </submittedName>
</protein>
<dbReference type="RefSeq" id="WP_329779976.1">
    <property type="nucleotide sequence ID" value="NZ_JAYJJU010000007.1"/>
</dbReference>
<dbReference type="EMBL" id="JAYJJU010000007">
    <property type="protein sequence ID" value="MEB3031821.1"/>
    <property type="molecule type" value="Genomic_DNA"/>
</dbReference>
<dbReference type="Pfam" id="PF11887">
    <property type="entry name" value="Mce4_CUP1"/>
    <property type="match status" value="1"/>
</dbReference>
<organism evidence="5 6">
    <name type="scientific">[Mycobacterium] nativiensis</name>
    <dbReference type="NCBI Taxonomy" id="2855503"/>
    <lineage>
        <taxon>Bacteria</taxon>
        <taxon>Bacillati</taxon>
        <taxon>Actinomycetota</taxon>
        <taxon>Actinomycetes</taxon>
        <taxon>Mycobacteriales</taxon>
        <taxon>Mycobacteriaceae</taxon>
        <taxon>Mycolicibacter</taxon>
    </lineage>
</organism>
<sequence length="491" mass="50622">MPNAFDINGRGPSTRALVAVGTCFMVVAAATIMLAIAKSKGDLDRRVRVTAALINVGDGLPERSDVKFRGVLVGQVAGVVTAPVGQPNNVHVDLDPVYAGAIPSTVTARVVPTNVFAVSSVQLVDNGDGGSPLQAGAVIPEDTSLPTLMFQTTLNKFRKVFASLGRRPDSQSVGVLATLTEATHGRGDAIRDAGRDLNEIVAELNTVVGDGSEASTISALTDATVALRDVSPELFDALDSAVAPMLTLAEKRTQLTDFLSHGQETAGILGDSFDNQTDRLINITTQLTPVVGVLADNADAFHPIMTRANVLADKLPEAWNPQRNTFALNGIISLTPYRTYVRADCPRYGELAGPSCATAPEVPTTPELYPALGSMGVTPPPGVTENRPNSAPPRDSVRHAGEVPGAPGQGPPPTPPAALPAGPPAPPALPAEVQPQSAVFGGNVGPVGSVQERDQLSQIAGAPASSATQLLLGPMVRGTTVHITPNPGGAP</sequence>
<dbReference type="PANTHER" id="PTHR33371:SF19">
    <property type="entry name" value="MCE-FAMILY PROTEIN MCE4A"/>
    <property type="match status" value="1"/>
</dbReference>
<dbReference type="InterPro" id="IPR052336">
    <property type="entry name" value="MlaD_Phospholipid_Transporter"/>
</dbReference>
<evidence type="ECO:0000313" key="6">
    <source>
        <dbReference type="Proteomes" id="UP001298593"/>
    </source>
</evidence>
<keyword evidence="2" id="KW-0812">Transmembrane</keyword>
<feature type="domain" description="Mce/MlaD" evidence="3">
    <location>
        <begin position="47"/>
        <end position="124"/>
    </location>
</feature>
<evidence type="ECO:0000259" key="4">
    <source>
        <dbReference type="Pfam" id="PF11887"/>
    </source>
</evidence>
<evidence type="ECO:0000313" key="5">
    <source>
        <dbReference type="EMBL" id="MEB3031821.1"/>
    </source>
</evidence>
<keyword evidence="6" id="KW-1185">Reference proteome</keyword>
<feature type="compositionally biased region" description="Pro residues" evidence="1">
    <location>
        <begin position="409"/>
        <end position="429"/>
    </location>
</feature>
<dbReference type="InterPro" id="IPR003399">
    <property type="entry name" value="Mce/MlaD"/>
</dbReference>
<dbReference type="InterPro" id="IPR024516">
    <property type="entry name" value="Mce_C"/>
</dbReference>
<gene>
    <name evidence="5" type="ORF">KV113_09650</name>
</gene>
<comment type="caution">
    <text evidence="5">The sequence shown here is derived from an EMBL/GenBank/DDBJ whole genome shotgun (WGS) entry which is preliminary data.</text>
</comment>